<proteinExistence type="inferred from homology"/>
<evidence type="ECO:0000256" key="4">
    <source>
        <dbReference type="ARBA" id="ARBA00023239"/>
    </source>
</evidence>
<evidence type="ECO:0000256" key="2">
    <source>
        <dbReference type="ARBA" id="ARBA00023004"/>
    </source>
</evidence>
<keyword evidence="7" id="KW-0479">Metal-binding</keyword>
<organism evidence="9 10">
    <name type="scientific">Bosea massiliensis</name>
    <dbReference type="NCBI Taxonomy" id="151419"/>
    <lineage>
        <taxon>Bacteria</taxon>
        <taxon>Pseudomonadati</taxon>
        <taxon>Pseudomonadota</taxon>
        <taxon>Alphaproteobacteria</taxon>
        <taxon>Hyphomicrobiales</taxon>
        <taxon>Boseaceae</taxon>
        <taxon>Bosea</taxon>
    </lineage>
</organism>
<evidence type="ECO:0000313" key="10">
    <source>
        <dbReference type="Proteomes" id="UP001596060"/>
    </source>
</evidence>
<keyword evidence="10" id="KW-1185">Reference proteome</keyword>
<evidence type="ECO:0000313" key="9">
    <source>
        <dbReference type="EMBL" id="MFC5509009.1"/>
    </source>
</evidence>
<dbReference type="PANTHER" id="PTHR11108:SF1">
    <property type="entry name" value="FERROCHELATASE, MITOCHONDRIAL"/>
    <property type="match status" value="1"/>
</dbReference>
<dbReference type="EMBL" id="JBHSLU010000127">
    <property type="protein sequence ID" value="MFC5509009.1"/>
    <property type="molecule type" value="Genomic_DNA"/>
</dbReference>
<evidence type="ECO:0000256" key="3">
    <source>
        <dbReference type="ARBA" id="ARBA00023133"/>
    </source>
</evidence>
<evidence type="ECO:0000256" key="1">
    <source>
        <dbReference type="ARBA" id="ARBA00007718"/>
    </source>
</evidence>
<dbReference type="InterPro" id="IPR033659">
    <property type="entry name" value="Ferrochelatase_N"/>
</dbReference>
<dbReference type="InterPro" id="IPR019772">
    <property type="entry name" value="Ferrochelatase_AS"/>
</dbReference>
<keyword evidence="2 7" id="KW-0408">Iron</keyword>
<dbReference type="InterPro" id="IPR033644">
    <property type="entry name" value="Ferrochelatase_C"/>
</dbReference>
<comment type="catalytic activity">
    <reaction evidence="6">
        <text>Fe-coproporphyrin III + 2 H(+) = coproporphyrin III + Fe(2+)</text>
        <dbReference type="Rhea" id="RHEA:49572"/>
        <dbReference type="ChEBI" id="CHEBI:15378"/>
        <dbReference type="ChEBI" id="CHEBI:29033"/>
        <dbReference type="ChEBI" id="CHEBI:68438"/>
        <dbReference type="ChEBI" id="CHEBI:131725"/>
        <dbReference type="EC" id="4.99.1.9"/>
    </reaction>
    <physiologicalReaction direction="right-to-left" evidence="6">
        <dbReference type="Rhea" id="RHEA:49574"/>
    </physiologicalReaction>
</comment>
<feature type="binding site" evidence="7">
    <location>
        <position position="305"/>
    </location>
    <ligand>
        <name>Fe(2+)</name>
        <dbReference type="ChEBI" id="CHEBI:29033"/>
    </ligand>
</feature>
<keyword evidence="7 8" id="KW-0963">Cytoplasm</keyword>
<dbReference type="CDD" id="cd03411">
    <property type="entry name" value="Ferrochelatase_N"/>
    <property type="match status" value="1"/>
</dbReference>
<dbReference type="RefSeq" id="WP_066723094.1">
    <property type="nucleotide sequence ID" value="NZ_JBHSLU010000127.1"/>
</dbReference>
<dbReference type="Proteomes" id="UP001596060">
    <property type="component" value="Unassembled WGS sequence"/>
</dbReference>
<dbReference type="Gene3D" id="3.40.50.1400">
    <property type="match status" value="2"/>
</dbReference>
<evidence type="ECO:0000256" key="6">
    <source>
        <dbReference type="ARBA" id="ARBA00024536"/>
    </source>
</evidence>
<evidence type="ECO:0000256" key="5">
    <source>
        <dbReference type="ARBA" id="ARBA00023244"/>
    </source>
</evidence>
<comment type="function">
    <text evidence="7 8">Catalyzes the ferrous insertion into protoporphyrin IX.</text>
</comment>
<dbReference type="InterPro" id="IPR001015">
    <property type="entry name" value="Ferrochelatase"/>
</dbReference>
<gene>
    <name evidence="7 9" type="primary">hemH</name>
    <name evidence="9" type="ORF">ACFPN9_27630</name>
</gene>
<comment type="catalytic activity">
    <reaction evidence="7 8">
        <text>heme b + 2 H(+) = protoporphyrin IX + Fe(2+)</text>
        <dbReference type="Rhea" id="RHEA:22584"/>
        <dbReference type="ChEBI" id="CHEBI:15378"/>
        <dbReference type="ChEBI" id="CHEBI:29033"/>
        <dbReference type="ChEBI" id="CHEBI:57306"/>
        <dbReference type="ChEBI" id="CHEBI:60344"/>
        <dbReference type="EC" id="4.98.1.1"/>
    </reaction>
</comment>
<comment type="caution">
    <text evidence="9">The sequence shown here is derived from an EMBL/GenBank/DDBJ whole genome shotgun (WGS) entry which is preliminary data.</text>
</comment>
<keyword evidence="5 7" id="KW-0627">Porphyrin biosynthesis</keyword>
<keyword evidence="4 7" id="KW-0456">Lyase</keyword>
<evidence type="ECO:0000256" key="7">
    <source>
        <dbReference type="HAMAP-Rule" id="MF_00323"/>
    </source>
</evidence>
<dbReference type="HAMAP" id="MF_00323">
    <property type="entry name" value="Ferrochelatase"/>
    <property type="match status" value="1"/>
</dbReference>
<sequence length="354" mass="40358">MTVQTKPAADMRAVMLPPDHPPVRTGRIGVLLMNLGTPEGTTYWPMRAYLKEFLSDRRVIETSRWLWWPLLNLVILTTRPSRKGKDYASVWNNERDEGPLKTITRSQTEQLAARLTAEHGERLVFDWAMRYGLPDVKSRLEALLAQGCDRILMVPLYPQYAAPTSATACDQAFRALMTMRWQPAVRVAPPYHDDPAYIKALADSMRASLAKLDFDPEVILCSFHGMPKDYLLKGDPYHCHCAKTWRLLREELGYSRERFRMTFQSRFGPDEWLKPYTDETVKSLASSGVKSMAIVAPGFSADCLETLEELDVENREIFLHNGGQQFAYLPCLNDSPEGVDAIEAVVRRELMGWV</sequence>
<keyword evidence="3 7" id="KW-0350">Heme biosynthesis</keyword>
<dbReference type="PANTHER" id="PTHR11108">
    <property type="entry name" value="FERROCHELATASE"/>
    <property type="match status" value="1"/>
</dbReference>
<name>A0ABW0P8Q1_9HYPH</name>
<dbReference type="NCBIfam" id="TIGR00109">
    <property type="entry name" value="hemH"/>
    <property type="match status" value="1"/>
</dbReference>
<dbReference type="PROSITE" id="PS00534">
    <property type="entry name" value="FERROCHELATASE"/>
    <property type="match status" value="1"/>
</dbReference>
<protein>
    <recommendedName>
        <fullName evidence="7 8">Ferrochelatase</fullName>
        <ecNumber evidence="7 8">4.98.1.1</ecNumber>
    </recommendedName>
    <alternativeName>
        <fullName evidence="7">Heme synthase</fullName>
    </alternativeName>
    <alternativeName>
        <fullName evidence="7">Protoheme ferro-lyase</fullName>
    </alternativeName>
</protein>
<dbReference type="Pfam" id="PF00762">
    <property type="entry name" value="Ferrochelatase"/>
    <property type="match status" value="1"/>
</dbReference>
<comment type="similarity">
    <text evidence="1 7 8">Belongs to the ferrochelatase family.</text>
</comment>
<dbReference type="EC" id="4.98.1.1" evidence="7 8"/>
<accession>A0ABW0P8Q1</accession>
<reference evidence="10" key="1">
    <citation type="journal article" date="2019" name="Int. J. Syst. Evol. Microbiol.">
        <title>The Global Catalogue of Microorganisms (GCM) 10K type strain sequencing project: providing services to taxonomists for standard genome sequencing and annotation.</title>
        <authorList>
            <consortium name="The Broad Institute Genomics Platform"/>
            <consortium name="The Broad Institute Genome Sequencing Center for Infectious Disease"/>
            <person name="Wu L."/>
            <person name="Ma J."/>
        </authorList>
    </citation>
    <scope>NUCLEOTIDE SEQUENCE [LARGE SCALE GENOMIC DNA]</scope>
    <source>
        <strain evidence="10">CCUG 43117</strain>
    </source>
</reference>
<comment type="pathway">
    <text evidence="7 8">Porphyrin-containing compound metabolism; protoheme biosynthesis; protoheme from protoporphyrin-IX: step 1/1.</text>
</comment>
<dbReference type="SUPFAM" id="SSF53800">
    <property type="entry name" value="Chelatase"/>
    <property type="match status" value="1"/>
</dbReference>
<comment type="subcellular location">
    <subcellularLocation>
        <location evidence="7 8">Cytoplasm</location>
    </subcellularLocation>
</comment>
<evidence type="ECO:0000256" key="8">
    <source>
        <dbReference type="RuleBase" id="RU000607"/>
    </source>
</evidence>
<dbReference type="CDD" id="cd00419">
    <property type="entry name" value="Ferrochelatase_C"/>
    <property type="match status" value="1"/>
</dbReference>
<feature type="binding site" evidence="7">
    <location>
        <position position="224"/>
    </location>
    <ligand>
        <name>Fe(2+)</name>
        <dbReference type="ChEBI" id="CHEBI:29033"/>
    </ligand>
</feature>